<dbReference type="Gene3D" id="3.20.20.10">
    <property type="entry name" value="Alanine racemase"/>
    <property type="match status" value="1"/>
</dbReference>
<dbReference type="PIRSF" id="PIRSF004848">
    <property type="entry name" value="YBL036c_PLPDEIII"/>
    <property type="match status" value="1"/>
</dbReference>
<dbReference type="PANTHER" id="PTHR10146:SF14">
    <property type="entry name" value="PYRIDOXAL PHOSPHATE HOMEOSTASIS PROTEIN"/>
    <property type="match status" value="1"/>
</dbReference>
<evidence type="ECO:0000313" key="6">
    <source>
        <dbReference type="Proteomes" id="UP000658131"/>
    </source>
</evidence>
<feature type="domain" description="Alanine racemase N-terminal" evidence="4">
    <location>
        <begin position="12"/>
        <end position="232"/>
    </location>
</feature>
<protein>
    <recommendedName>
        <fullName evidence="2">Pyridoxal phosphate homeostasis protein</fullName>
        <shortName evidence="2">PLP homeostasis protein</shortName>
    </recommendedName>
</protein>
<proteinExistence type="inferred from homology"/>
<evidence type="ECO:0000256" key="3">
    <source>
        <dbReference type="RuleBase" id="RU004514"/>
    </source>
</evidence>
<dbReference type="InterPro" id="IPR001608">
    <property type="entry name" value="Ala_racemase_N"/>
</dbReference>
<evidence type="ECO:0000313" key="5">
    <source>
        <dbReference type="EMBL" id="MBC8576200.1"/>
    </source>
</evidence>
<evidence type="ECO:0000256" key="1">
    <source>
        <dbReference type="ARBA" id="ARBA00022898"/>
    </source>
</evidence>
<dbReference type="NCBIfam" id="TIGR00044">
    <property type="entry name" value="YggS family pyridoxal phosphate-dependent enzyme"/>
    <property type="match status" value="1"/>
</dbReference>
<accession>A0ABR7NII0</accession>
<gene>
    <name evidence="5" type="ORF">H8717_07235</name>
</gene>
<comment type="caution">
    <text evidence="5">The sequence shown here is derived from an EMBL/GenBank/DDBJ whole genome shotgun (WGS) entry which is preliminary data.</text>
</comment>
<sequence length="234" mass="25825">MMEKSSEIRRNVEAVQEQIGRAAAEAGRDPSEIRLMAVTKTQSAARVNEAIAAGVTLLGENRAQELLEKYDGYDRAGCGIHFIGHLQSNKVRSIVDKVSMIESVDRLSLAQEISRCAQLHGLVMPVLIEVNIGREQSKSGVLPEALPELLGKVSLLPGLSVRGLMAIPPNIEDTVQKEGYFEQMYRHFIDMKAKKLDNVSMTILSMGMSHDYPLAIRHGSNVVRIGRALFGERM</sequence>
<dbReference type="HAMAP" id="MF_02087">
    <property type="entry name" value="PLP_homeostasis"/>
    <property type="match status" value="1"/>
</dbReference>
<evidence type="ECO:0000259" key="4">
    <source>
        <dbReference type="Pfam" id="PF01168"/>
    </source>
</evidence>
<organism evidence="5 6">
    <name type="scientific">Yanshouia hominis</name>
    <dbReference type="NCBI Taxonomy" id="2763673"/>
    <lineage>
        <taxon>Bacteria</taxon>
        <taxon>Bacillati</taxon>
        <taxon>Bacillota</taxon>
        <taxon>Clostridia</taxon>
        <taxon>Eubacteriales</taxon>
        <taxon>Oscillospiraceae</taxon>
        <taxon>Yanshouia</taxon>
    </lineage>
</organism>
<comment type="function">
    <text evidence="2">Pyridoxal 5'-phosphate (PLP)-binding protein, which is involved in PLP homeostasis.</text>
</comment>
<dbReference type="PANTHER" id="PTHR10146">
    <property type="entry name" value="PROLINE SYNTHETASE CO-TRANSCRIBED BACTERIAL HOMOLOG PROTEIN"/>
    <property type="match status" value="1"/>
</dbReference>
<feature type="modified residue" description="N6-(pyridoxal phosphate)lysine" evidence="2">
    <location>
        <position position="40"/>
    </location>
</feature>
<comment type="similarity">
    <text evidence="2 3">Belongs to the pyridoxal phosphate-binding protein YggS/PROSC family.</text>
</comment>
<dbReference type="SUPFAM" id="SSF51419">
    <property type="entry name" value="PLP-binding barrel"/>
    <property type="match status" value="1"/>
</dbReference>
<keyword evidence="1 2" id="KW-0663">Pyridoxal phosphate</keyword>
<dbReference type="RefSeq" id="WP_262399741.1">
    <property type="nucleotide sequence ID" value="NZ_JACRTB010000009.1"/>
</dbReference>
<name>A0ABR7NII0_9FIRM</name>
<dbReference type="EMBL" id="JACRTB010000009">
    <property type="protein sequence ID" value="MBC8576200.1"/>
    <property type="molecule type" value="Genomic_DNA"/>
</dbReference>
<dbReference type="CDD" id="cd00635">
    <property type="entry name" value="PLPDE_III_YBL036c_like"/>
    <property type="match status" value="1"/>
</dbReference>
<keyword evidence="6" id="KW-1185">Reference proteome</keyword>
<evidence type="ECO:0000256" key="2">
    <source>
        <dbReference type="HAMAP-Rule" id="MF_02087"/>
    </source>
</evidence>
<dbReference type="InterPro" id="IPR029066">
    <property type="entry name" value="PLP-binding_barrel"/>
</dbReference>
<dbReference type="Proteomes" id="UP000658131">
    <property type="component" value="Unassembled WGS sequence"/>
</dbReference>
<dbReference type="InterPro" id="IPR011078">
    <property type="entry name" value="PyrdxlP_homeostasis"/>
</dbReference>
<reference evidence="5 6" key="1">
    <citation type="submission" date="2020-08" db="EMBL/GenBank/DDBJ databases">
        <title>Genome public.</title>
        <authorList>
            <person name="Liu C."/>
            <person name="Sun Q."/>
        </authorList>
    </citation>
    <scope>NUCLEOTIDE SEQUENCE [LARGE SCALE GENOMIC DNA]</scope>
    <source>
        <strain evidence="5 6">BX1</strain>
    </source>
</reference>
<dbReference type="Pfam" id="PF01168">
    <property type="entry name" value="Ala_racemase_N"/>
    <property type="match status" value="1"/>
</dbReference>